<dbReference type="InterPro" id="IPR036526">
    <property type="entry name" value="C-N_Hydrolase_sf"/>
</dbReference>
<organism evidence="3 4">
    <name type="scientific">Neobacillus driksii</name>
    <dbReference type="NCBI Taxonomy" id="3035913"/>
    <lineage>
        <taxon>Bacteria</taxon>
        <taxon>Bacillati</taxon>
        <taxon>Bacillota</taxon>
        <taxon>Bacilli</taxon>
        <taxon>Bacillales</taxon>
        <taxon>Bacillaceae</taxon>
        <taxon>Neobacillus</taxon>
    </lineage>
</organism>
<comment type="caution">
    <text evidence="3">The sequence shown here is derived from an EMBL/GenBank/DDBJ whole genome shotgun (WGS) entry which is preliminary data.</text>
</comment>
<evidence type="ECO:0000259" key="2">
    <source>
        <dbReference type="PROSITE" id="PS50263"/>
    </source>
</evidence>
<dbReference type="CDD" id="cd07197">
    <property type="entry name" value="nitrilase"/>
    <property type="match status" value="1"/>
</dbReference>
<gene>
    <name evidence="3" type="ORF">P5G62_006520</name>
</gene>
<evidence type="ECO:0000313" key="3">
    <source>
        <dbReference type="EMBL" id="MFB3166759.1"/>
    </source>
</evidence>
<dbReference type="PROSITE" id="PS50263">
    <property type="entry name" value="CN_HYDROLASE"/>
    <property type="match status" value="1"/>
</dbReference>
<feature type="domain" description="CN hydrolase" evidence="2">
    <location>
        <begin position="5"/>
        <end position="265"/>
    </location>
</feature>
<sequence length="298" mass="34299">MEKKMRIAGVQLGAYQQSYQKNMEQILSFSKKIIDSEKPDLLVFSELMTAPYFAAVPTPDDKFFEYAEFMDGPTVGRVIELAASTNTHIVGTFFEKEKVNGSMHYYNTAFVCSPTRGVIGRYRKVHIPKVDVESMKTDEKYYFEEGTEFPVFTLDNGFRMGILICFDRSFPEAWKALTLQGVDLIVVPTATYGFRKNLYVEELRVRALENNIYVMGVNKAGFEQLPEELIPRTHFGRTCLINPFGEKIAVAGEQEWTYITGEINSAEIEKSKQRVNFLKERKREVYQKYIPNVNVFVN</sequence>
<evidence type="ECO:0000256" key="1">
    <source>
        <dbReference type="ARBA" id="ARBA00022801"/>
    </source>
</evidence>
<name>A0ABV4YPJ2_9BACI</name>
<dbReference type="PANTHER" id="PTHR43674:SF16">
    <property type="entry name" value="CARBON-NITROGEN FAMILY, PUTATIVE (AFU_ORTHOLOGUE AFUA_5G02350)-RELATED"/>
    <property type="match status" value="1"/>
</dbReference>
<dbReference type="Gene3D" id="3.60.110.10">
    <property type="entry name" value="Carbon-nitrogen hydrolase"/>
    <property type="match status" value="1"/>
</dbReference>
<dbReference type="RefSeq" id="WP_306075531.1">
    <property type="nucleotide sequence ID" value="NZ_JAROBZ020000001.1"/>
</dbReference>
<evidence type="ECO:0000313" key="4">
    <source>
        <dbReference type="Proteomes" id="UP001241748"/>
    </source>
</evidence>
<accession>A0ABV4YPJ2</accession>
<dbReference type="PANTHER" id="PTHR43674">
    <property type="entry name" value="NITRILASE C965.09-RELATED"/>
    <property type="match status" value="1"/>
</dbReference>
<dbReference type="EMBL" id="JAROBZ020000001">
    <property type="protein sequence ID" value="MFB3166759.1"/>
    <property type="molecule type" value="Genomic_DNA"/>
</dbReference>
<keyword evidence="4" id="KW-1185">Reference proteome</keyword>
<dbReference type="GO" id="GO:0016787">
    <property type="term" value="F:hydrolase activity"/>
    <property type="evidence" value="ECO:0007669"/>
    <property type="project" value="UniProtKB-KW"/>
</dbReference>
<dbReference type="Proteomes" id="UP001241748">
    <property type="component" value="Unassembled WGS sequence"/>
</dbReference>
<proteinExistence type="predicted"/>
<dbReference type="Pfam" id="PF00795">
    <property type="entry name" value="CN_hydrolase"/>
    <property type="match status" value="1"/>
</dbReference>
<keyword evidence="1 3" id="KW-0378">Hydrolase</keyword>
<protein>
    <submittedName>
        <fullName evidence="3">Carbon-nitrogen hydrolase family protein</fullName>
    </submittedName>
</protein>
<reference evidence="3 4" key="1">
    <citation type="submission" date="2024-05" db="EMBL/GenBank/DDBJ databases">
        <authorList>
            <person name="Venkateswaran K."/>
        </authorList>
    </citation>
    <scope>NUCLEOTIDE SEQUENCE [LARGE SCALE GENOMIC DNA]</scope>
    <source>
        <strain evidence="3 4">179-C4-2-HS</strain>
    </source>
</reference>
<dbReference type="SUPFAM" id="SSF56317">
    <property type="entry name" value="Carbon-nitrogen hydrolase"/>
    <property type="match status" value="1"/>
</dbReference>
<dbReference type="InterPro" id="IPR050345">
    <property type="entry name" value="Aliph_Amidase/BUP"/>
</dbReference>
<dbReference type="InterPro" id="IPR003010">
    <property type="entry name" value="C-N_Hydrolase"/>
</dbReference>